<dbReference type="Gene3D" id="2.130.10.10">
    <property type="entry name" value="YVTN repeat-like/Quinoprotein amine dehydrogenase"/>
    <property type="match status" value="1"/>
</dbReference>
<dbReference type="InterPro" id="IPR037593">
    <property type="entry name" value="MIOS/Sea4"/>
</dbReference>
<organism evidence="1 2">
    <name type="scientific">Puccinia coronata f. sp. avenae</name>
    <dbReference type="NCBI Taxonomy" id="200324"/>
    <lineage>
        <taxon>Eukaryota</taxon>
        <taxon>Fungi</taxon>
        <taxon>Dikarya</taxon>
        <taxon>Basidiomycota</taxon>
        <taxon>Pucciniomycotina</taxon>
        <taxon>Pucciniomycetes</taxon>
        <taxon>Pucciniales</taxon>
        <taxon>Pucciniaceae</taxon>
        <taxon>Puccinia</taxon>
    </lineage>
</organism>
<evidence type="ECO:0000313" key="2">
    <source>
        <dbReference type="Proteomes" id="UP000235388"/>
    </source>
</evidence>
<dbReference type="GO" id="GO:0005737">
    <property type="term" value="C:cytoplasm"/>
    <property type="evidence" value="ECO:0007669"/>
    <property type="project" value="TreeGrafter"/>
</dbReference>
<reference evidence="1 2" key="1">
    <citation type="submission" date="2017-11" db="EMBL/GenBank/DDBJ databases">
        <title>De novo assembly and phasing of dikaryotic genomes from two isolates of Puccinia coronata f. sp. avenae, the causal agent of oat crown rust.</title>
        <authorList>
            <person name="Miller M.E."/>
            <person name="Zhang Y."/>
            <person name="Omidvar V."/>
            <person name="Sperschneider J."/>
            <person name="Schwessinger B."/>
            <person name="Raley C."/>
            <person name="Palmer J.M."/>
            <person name="Garnica D."/>
            <person name="Upadhyaya N."/>
            <person name="Rathjen J."/>
            <person name="Taylor J.M."/>
            <person name="Park R.F."/>
            <person name="Dodds P.N."/>
            <person name="Hirsch C.D."/>
            <person name="Kianian S.F."/>
            <person name="Figueroa M."/>
        </authorList>
    </citation>
    <scope>NUCLEOTIDE SEQUENCE [LARGE SCALE GENOMIC DNA]</scope>
    <source>
        <strain evidence="1">12NC29</strain>
    </source>
</reference>
<dbReference type="OrthoDB" id="341486at2759"/>
<dbReference type="EMBL" id="PGCJ01000549">
    <property type="protein sequence ID" value="PLW26332.1"/>
    <property type="molecule type" value="Genomic_DNA"/>
</dbReference>
<dbReference type="AlphaFoldDB" id="A0A2N5TLG1"/>
<dbReference type="Proteomes" id="UP000235388">
    <property type="component" value="Unassembled WGS sequence"/>
</dbReference>
<accession>A0A2N5TLG1</accession>
<dbReference type="PANTHER" id="PTHR16453:SF9">
    <property type="entry name" value="GATOR COMPLEX PROTEIN MIOS"/>
    <property type="match status" value="1"/>
</dbReference>
<name>A0A2N5TLG1_9BASI</name>
<dbReference type="PANTHER" id="PTHR16453">
    <property type="entry name" value="WD40 DOMAIN-CONTAINING PROTEIN MIO FAMILY MEMBER"/>
    <property type="match status" value="1"/>
</dbReference>
<dbReference type="STRING" id="200324.A0A2N5TLG1"/>
<dbReference type="SUPFAM" id="SSF50978">
    <property type="entry name" value="WD40 repeat-like"/>
    <property type="match status" value="1"/>
</dbReference>
<proteinExistence type="predicted"/>
<dbReference type="GO" id="GO:1904263">
    <property type="term" value="P:positive regulation of TORC1 signaling"/>
    <property type="evidence" value="ECO:0007669"/>
    <property type="project" value="TreeGrafter"/>
</dbReference>
<dbReference type="InterPro" id="IPR015943">
    <property type="entry name" value="WD40/YVTN_repeat-like_dom_sf"/>
</dbReference>
<sequence>MPRFDHDGRSRVEFGRAGNQLDHYQFDFPFLQPFSEIHNGGDTPNLLENFDLAFLSPLYPSLTSNQEPNPLSQLASNLSDSQAFFHHCSGLTAPNDASNPAGLASTAHPSWKWDQQQTHYRSISFRSDLPYSYKCVEWSTIRQGFDLVATGTLTGRAFLVTLPYAHHPPSKPELYSPHPIISFSTAKSNCPCNSIAFSPCGKLLALALDKARDYGLQIFDKTRELVISPHPNSFTEPHSDQLLSAQALNAEAVHALEYMLVTAGSAQPALLTASSSKLIGIYDLRSPGTNQILHPFSSKALSPMPRPSGTQWPPCCLRSSNFNLILPAILPERNY</sequence>
<keyword evidence="2" id="KW-1185">Reference proteome</keyword>
<evidence type="ECO:0000313" key="1">
    <source>
        <dbReference type="EMBL" id="PLW26332.1"/>
    </source>
</evidence>
<comment type="caution">
    <text evidence="1">The sequence shown here is derived from an EMBL/GenBank/DDBJ whole genome shotgun (WGS) entry which is preliminary data.</text>
</comment>
<dbReference type="InterPro" id="IPR036322">
    <property type="entry name" value="WD40_repeat_dom_sf"/>
</dbReference>
<protein>
    <submittedName>
        <fullName evidence="1">Uncharacterized protein</fullName>
    </submittedName>
</protein>
<gene>
    <name evidence="1" type="ORF">PCANC_22908</name>
</gene>